<reference evidence="2" key="1">
    <citation type="submission" date="2020-10" db="EMBL/GenBank/DDBJ databases">
        <authorList>
            <person name="Gilroy R."/>
        </authorList>
    </citation>
    <scope>NUCLEOTIDE SEQUENCE</scope>
    <source>
        <strain evidence="2">CHK158-818</strain>
    </source>
</reference>
<evidence type="ECO:0000256" key="1">
    <source>
        <dbReference type="SAM" id="MobiDB-lite"/>
    </source>
</evidence>
<evidence type="ECO:0000313" key="2">
    <source>
        <dbReference type="EMBL" id="HIU55839.1"/>
    </source>
</evidence>
<dbReference type="EMBL" id="DVNA01000194">
    <property type="protein sequence ID" value="HIU55839.1"/>
    <property type="molecule type" value="Genomic_DNA"/>
</dbReference>
<gene>
    <name evidence="2" type="ORF">IAB03_08565</name>
</gene>
<name>A0A9D1M917_9BACT</name>
<sequence>GFPSGAISTNENIPNSSGENTFEPLEDCSEQDVVVKPKGKEAPKITELERKSRLFIHVLFKVKRNKENNILIK</sequence>
<organism evidence="2 3">
    <name type="scientific">Candidatus Gallibacteroides avistercoris</name>
    <dbReference type="NCBI Taxonomy" id="2840833"/>
    <lineage>
        <taxon>Bacteria</taxon>
        <taxon>Pseudomonadati</taxon>
        <taxon>Bacteroidota</taxon>
        <taxon>Bacteroidia</taxon>
        <taxon>Bacteroidales</taxon>
        <taxon>Bacteroidaceae</taxon>
        <taxon>Bacteroidaceae incertae sedis</taxon>
        <taxon>Candidatus Gallibacteroides</taxon>
    </lineage>
</organism>
<dbReference type="Proteomes" id="UP000824112">
    <property type="component" value="Unassembled WGS sequence"/>
</dbReference>
<feature type="region of interest" description="Disordered" evidence="1">
    <location>
        <begin position="1"/>
        <end position="30"/>
    </location>
</feature>
<evidence type="ECO:0000313" key="3">
    <source>
        <dbReference type="Proteomes" id="UP000824112"/>
    </source>
</evidence>
<accession>A0A9D1M917</accession>
<comment type="caution">
    <text evidence="2">The sequence shown here is derived from an EMBL/GenBank/DDBJ whole genome shotgun (WGS) entry which is preliminary data.</text>
</comment>
<feature type="compositionally biased region" description="Polar residues" evidence="1">
    <location>
        <begin position="1"/>
        <end position="20"/>
    </location>
</feature>
<reference evidence="2" key="2">
    <citation type="journal article" date="2021" name="PeerJ">
        <title>Extensive microbial diversity within the chicken gut microbiome revealed by metagenomics and culture.</title>
        <authorList>
            <person name="Gilroy R."/>
            <person name="Ravi A."/>
            <person name="Getino M."/>
            <person name="Pursley I."/>
            <person name="Horton D.L."/>
            <person name="Alikhan N.F."/>
            <person name="Baker D."/>
            <person name="Gharbi K."/>
            <person name="Hall N."/>
            <person name="Watson M."/>
            <person name="Adriaenssens E.M."/>
            <person name="Foster-Nyarko E."/>
            <person name="Jarju S."/>
            <person name="Secka A."/>
            <person name="Antonio M."/>
            <person name="Oren A."/>
            <person name="Chaudhuri R.R."/>
            <person name="La Ragione R."/>
            <person name="Hildebrand F."/>
            <person name="Pallen M.J."/>
        </authorList>
    </citation>
    <scope>NUCLEOTIDE SEQUENCE</scope>
    <source>
        <strain evidence="2">CHK158-818</strain>
    </source>
</reference>
<dbReference type="AlphaFoldDB" id="A0A9D1M917"/>
<feature type="non-terminal residue" evidence="2">
    <location>
        <position position="1"/>
    </location>
</feature>
<proteinExistence type="predicted"/>
<protein>
    <submittedName>
        <fullName evidence="2">Uncharacterized protein</fullName>
    </submittedName>
</protein>